<reference evidence="2 3" key="1">
    <citation type="journal article" date="2012" name="Science">
        <title>The Paleozoic origin of enzymatic lignin decomposition reconstructed from 31 fungal genomes.</title>
        <authorList>
            <person name="Floudas D."/>
            <person name="Binder M."/>
            <person name="Riley R."/>
            <person name="Barry K."/>
            <person name="Blanchette R.A."/>
            <person name="Henrissat B."/>
            <person name="Martinez A.T."/>
            <person name="Otillar R."/>
            <person name="Spatafora J.W."/>
            <person name="Yadav J.S."/>
            <person name="Aerts A."/>
            <person name="Benoit I."/>
            <person name="Boyd A."/>
            <person name="Carlson A."/>
            <person name="Copeland A."/>
            <person name="Coutinho P.M."/>
            <person name="de Vries R.P."/>
            <person name="Ferreira P."/>
            <person name="Findley K."/>
            <person name="Foster B."/>
            <person name="Gaskell J."/>
            <person name="Glotzer D."/>
            <person name="Gorecki P."/>
            <person name="Heitman J."/>
            <person name="Hesse C."/>
            <person name="Hori C."/>
            <person name="Igarashi K."/>
            <person name="Jurgens J.A."/>
            <person name="Kallen N."/>
            <person name="Kersten P."/>
            <person name="Kohler A."/>
            <person name="Kuees U."/>
            <person name="Kumar T.K.A."/>
            <person name="Kuo A."/>
            <person name="LaButti K."/>
            <person name="Larrondo L.F."/>
            <person name="Lindquist E."/>
            <person name="Ling A."/>
            <person name="Lombard V."/>
            <person name="Lucas S."/>
            <person name="Lundell T."/>
            <person name="Martin R."/>
            <person name="McLaughlin D.J."/>
            <person name="Morgenstern I."/>
            <person name="Morin E."/>
            <person name="Murat C."/>
            <person name="Nagy L.G."/>
            <person name="Nolan M."/>
            <person name="Ohm R.A."/>
            <person name="Patyshakuliyeva A."/>
            <person name="Rokas A."/>
            <person name="Ruiz-Duenas F.J."/>
            <person name="Sabat G."/>
            <person name="Salamov A."/>
            <person name="Samejima M."/>
            <person name="Schmutz J."/>
            <person name="Slot J.C."/>
            <person name="St John F."/>
            <person name="Stenlid J."/>
            <person name="Sun H."/>
            <person name="Sun S."/>
            <person name="Syed K."/>
            <person name="Tsang A."/>
            <person name="Wiebenga A."/>
            <person name="Young D."/>
            <person name="Pisabarro A."/>
            <person name="Eastwood D.C."/>
            <person name="Martin F."/>
            <person name="Cullen D."/>
            <person name="Grigoriev I.V."/>
            <person name="Hibbett D.S."/>
        </authorList>
    </citation>
    <scope>NUCLEOTIDE SEQUENCE [LARGE SCALE GENOMIC DNA]</scope>
    <source>
        <strain evidence="2 3">ATCC 11539</strain>
    </source>
</reference>
<feature type="compositionally biased region" description="Basic and acidic residues" evidence="1">
    <location>
        <begin position="70"/>
        <end position="95"/>
    </location>
</feature>
<feature type="region of interest" description="Disordered" evidence="1">
    <location>
        <begin position="1"/>
        <end position="23"/>
    </location>
</feature>
<dbReference type="Proteomes" id="UP000030669">
    <property type="component" value="Unassembled WGS sequence"/>
</dbReference>
<name>S7PR15_GLOTA</name>
<accession>S7PR15</accession>
<evidence type="ECO:0000313" key="2">
    <source>
        <dbReference type="EMBL" id="EPQ49913.1"/>
    </source>
</evidence>
<gene>
    <name evidence="2" type="ORF">GLOTRDRAFT_134470</name>
</gene>
<keyword evidence="3" id="KW-1185">Reference proteome</keyword>
<proteinExistence type="predicted"/>
<organism evidence="2 3">
    <name type="scientific">Gloeophyllum trabeum (strain ATCC 11539 / FP-39264 / Madison 617)</name>
    <name type="common">Brown rot fungus</name>
    <dbReference type="NCBI Taxonomy" id="670483"/>
    <lineage>
        <taxon>Eukaryota</taxon>
        <taxon>Fungi</taxon>
        <taxon>Dikarya</taxon>
        <taxon>Basidiomycota</taxon>
        <taxon>Agaricomycotina</taxon>
        <taxon>Agaricomycetes</taxon>
        <taxon>Gloeophyllales</taxon>
        <taxon>Gloeophyllaceae</taxon>
        <taxon>Gloeophyllum</taxon>
    </lineage>
</organism>
<evidence type="ECO:0000313" key="3">
    <source>
        <dbReference type="Proteomes" id="UP000030669"/>
    </source>
</evidence>
<feature type="compositionally biased region" description="Acidic residues" evidence="1">
    <location>
        <begin position="96"/>
        <end position="110"/>
    </location>
</feature>
<protein>
    <submittedName>
        <fullName evidence="2">Uncharacterized protein</fullName>
    </submittedName>
</protein>
<dbReference type="HOGENOM" id="CLU_2097139_0_0_1"/>
<dbReference type="EMBL" id="KB469500">
    <property type="protein sequence ID" value="EPQ49913.1"/>
    <property type="molecule type" value="Genomic_DNA"/>
</dbReference>
<sequence>MARDPQCVRVAGKGTSGSGYGTRFAVPEDRLSKTRIVHRALKIETWVAAYPSTRLGRVFLMHSEYNNAHENGHDDQEPHEAASDVDDQPDRGHDNADEDADMEDGPEVDWEDPKTM</sequence>
<dbReference type="GeneID" id="19303055"/>
<dbReference type="RefSeq" id="XP_007871631.1">
    <property type="nucleotide sequence ID" value="XM_007873440.1"/>
</dbReference>
<dbReference type="AlphaFoldDB" id="S7PR15"/>
<feature type="region of interest" description="Disordered" evidence="1">
    <location>
        <begin position="67"/>
        <end position="116"/>
    </location>
</feature>
<dbReference type="KEGG" id="gtr:GLOTRDRAFT_134470"/>
<evidence type="ECO:0000256" key="1">
    <source>
        <dbReference type="SAM" id="MobiDB-lite"/>
    </source>
</evidence>